<dbReference type="SMART" id="SM00347">
    <property type="entry name" value="HTH_MARR"/>
    <property type="match status" value="1"/>
</dbReference>
<organism evidence="2 3">
    <name type="scientific">Agreia pratensis</name>
    <dbReference type="NCBI Taxonomy" id="150121"/>
    <lineage>
        <taxon>Bacteria</taxon>
        <taxon>Bacillati</taxon>
        <taxon>Actinomycetota</taxon>
        <taxon>Actinomycetes</taxon>
        <taxon>Micrococcales</taxon>
        <taxon>Microbacteriaceae</taxon>
        <taxon>Agreia</taxon>
    </lineage>
</organism>
<dbReference type="STRING" id="150121.SAMN06296010_2874"/>
<dbReference type="InterPro" id="IPR036388">
    <property type="entry name" value="WH-like_DNA-bd_sf"/>
</dbReference>
<evidence type="ECO:0000313" key="2">
    <source>
        <dbReference type="EMBL" id="SMG44433.1"/>
    </source>
</evidence>
<proteinExistence type="predicted"/>
<dbReference type="PROSITE" id="PS50995">
    <property type="entry name" value="HTH_MARR_2"/>
    <property type="match status" value="1"/>
</dbReference>
<feature type="domain" description="HTH marR-type" evidence="1">
    <location>
        <begin position="1"/>
        <end position="141"/>
    </location>
</feature>
<dbReference type="PANTHER" id="PTHR33164:SF106">
    <property type="entry name" value="TRANSCRIPTIONAL REGULATORY PROTEIN"/>
    <property type="match status" value="1"/>
</dbReference>
<accession>A0A1X7KT70</accession>
<dbReference type="GO" id="GO:0003677">
    <property type="term" value="F:DNA binding"/>
    <property type="evidence" value="ECO:0007669"/>
    <property type="project" value="UniProtKB-KW"/>
</dbReference>
<keyword evidence="3" id="KW-1185">Reference proteome</keyword>
<dbReference type="GO" id="GO:0006950">
    <property type="term" value="P:response to stress"/>
    <property type="evidence" value="ECO:0007669"/>
    <property type="project" value="TreeGrafter"/>
</dbReference>
<dbReference type="AlphaFoldDB" id="A0A1X7KT70"/>
<dbReference type="InterPro" id="IPR036390">
    <property type="entry name" value="WH_DNA-bd_sf"/>
</dbReference>
<name>A0A1X7KT70_9MICO</name>
<protein>
    <submittedName>
        <fullName evidence="2">DNA-binding transcriptional regulator, MarR family</fullName>
    </submittedName>
</protein>
<keyword evidence="2" id="KW-0238">DNA-binding</keyword>
<dbReference type="OrthoDB" id="162531at2"/>
<dbReference type="EMBL" id="FXAY01000005">
    <property type="protein sequence ID" value="SMG44433.1"/>
    <property type="molecule type" value="Genomic_DNA"/>
</dbReference>
<evidence type="ECO:0000313" key="3">
    <source>
        <dbReference type="Proteomes" id="UP000193244"/>
    </source>
</evidence>
<dbReference type="RefSeq" id="WP_085487170.1">
    <property type="nucleotide sequence ID" value="NZ_FXAY01000005.1"/>
</dbReference>
<dbReference type="Gene3D" id="1.10.10.10">
    <property type="entry name" value="Winged helix-like DNA-binding domain superfamily/Winged helix DNA-binding domain"/>
    <property type="match status" value="1"/>
</dbReference>
<dbReference type="InterPro" id="IPR000835">
    <property type="entry name" value="HTH_MarR-typ"/>
</dbReference>
<dbReference type="Proteomes" id="UP000193244">
    <property type="component" value="Unassembled WGS sequence"/>
</dbReference>
<reference evidence="3" key="1">
    <citation type="submission" date="2017-04" db="EMBL/GenBank/DDBJ databases">
        <authorList>
            <person name="Varghese N."/>
            <person name="Submissions S."/>
        </authorList>
    </citation>
    <scope>NUCLEOTIDE SEQUENCE [LARGE SCALE GENOMIC DNA]</scope>
    <source>
        <strain evidence="3">VKM Ac-2510</strain>
    </source>
</reference>
<dbReference type="SUPFAM" id="SSF46785">
    <property type="entry name" value="Winged helix' DNA-binding domain"/>
    <property type="match status" value="1"/>
</dbReference>
<dbReference type="Pfam" id="PF12802">
    <property type="entry name" value="MarR_2"/>
    <property type="match status" value="1"/>
</dbReference>
<gene>
    <name evidence="2" type="ORF">SAMN06296010_2874</name>
</gene>
<dbReference type="PANTHER" id="PTHR33164">
    <property type="entry name" value="TRANSCRIPTIONAL REGULATOR, MARR FAMILY"/>
    <property type="match status" value="1"/>
</dbReference>
<dbReference type="InterPro" id="IPR039422">
    <property type="entry name" value="MarR/SlyA-like"/>
</dbReference>
<sequence>MTDEQDRVGELLRDFIVGYGELTRHMGESIDLPASDAAGLAEITIAAGEGEPMTPARLARHVGLTSGATNALINRLERRELVTRSRESEDRRIVTLRPTPQAAASVGEFSAQAGGGLERTLRSLDPTSARIIAAFLGDITSSIEEANKALRKGRR</sequence>
<dbReference type="GO" id="GO:0003700">
    <property type="term" value="F:DNA-binding transcription factor activity"/>
    <property type="evidence" value="ECO:0007669"/>
    <property type="project" value="InterPro"/>
</dbReference>
<evidence type="ECO:0000259" key="1">
    <source>
        <dbReference type="PROSITE" id="PS50995"/>
    </source>
</evidence>